<evidence type="ECO:0000313" key="2">
    <source>
        <dbReference type="Proteomes" id="UP001056120"/>
    </source>
</evidence>
<reference evidence="2" key="1">
    <citation type="journal article" date="2022" name="Mol. Ecol. Resour.">
        <title>The genomes of chicory, endive, great burdock and yacon provide insights into Asteraceae palaeo-polyploidization history and plant inulin production.</title>
        <authorList>
            <person name="Fan W."/>
            <person name="Wang S."/>
            <person name="Wang H."/>
            <person name="Wang A."/>
            <person name="Jiang F."/>
            <person name="Liu H."/>
            <person name="Zhao H."/>
            <person name="Xu D."/>
            <person name="Zhang Y."/>
        </authorList>
    </citation>
    <scope>NUCLEOTIDE SEQUENCE [LARGE SCALE GENOMIC DNA]</scope>
    <source>
        <strain evidence="2">cv. Yunnan</strain>
    </source>
</reference>
<dbReference type="EMBL" id="CM042018">
    <property type="protein sequence ID" value="KAI3827665.1"/>
    <property type="molecule type" value="Genomic_DNA"/>
</dbReference>
<name>A0ACB9K638_9ASTR</name>
<evidence type="ECO:0000313" key="1">
    <source>
        <dbReference type="EMBL" id="KAI3827665.1"/>
    </source>
</evidence>
<accession>A0ACB9K638</accession>
<keyword evidence="2" id="KW-1185">Reference proteome</keyword>
<gene>
    <name evidence="1" type="ORF">L1987_01746</name>
</gene>
<sequence length="123" mass="13541">MRVAEAVPATQSRGPVPPQHRAVTTGPENLWTEQLFDHQPTKRMRIAEAVPATQSRGPAWGGPWRTQGWGDAPTGGWGGAHGAASMGDHLRRSQEMQPAWAWGRRFQQPPYGNSSNTYGLPFR</sequence>
<organism evidence="1 2">
    <name type="scientific">Smallanthus sonchifolius</name>
    <dbReference type="NCBI Taxonomy" id="185202"/>
    <lineage>
        <taxon>Eukaryota</taxon>
        <taxon>Viridiplantae</taxon>
        <taxon>Streptophyta</taxon>
        <taxon>Embryophyta</taxon>
        <taxon>Tracheophyta</taxon>
        <taxon>Spermatophyta</taxon>
        <taxon>Magnoliopsida</taxon>
        <taxon>eudicotyledons</taxon>
        <taxon>Gunneridae</taxon>
        <taxon>Pentapetalae</taxon>
        <taxon>asterids</taxon>
        <taxon>campanulids</taxon>
        <taxon>Asterales</taxon>
        <taxon>Asteraceae</taxon>
        <taxon>Asteroideae</taxon>
        <taxon>Heliantheae alliance</taxon>
        <taxon>Millerieae</taxon>
        <taxon>Smallanthus</taxon>
    </lineage>
</organism>
<dbReference type="Proteomes" id="UP001056120">
    <property type="component" value="Linkage Group LG01"/>
</dbReference>
<comment type="caution">
    <text evidence="1">The sequence shown here is derived from an EMBL/GenBank/DDBJ whole genome shotgun (WGS) entry which is preliminary data.</text>
</comment>
<proteinExistence type="predicted"/>
<reference evidence="1 2" key="2">
    <citation type="journal article" date="2022" name="Mol. Ecol. Resour.">
        <title>The genomes of chicory, endive, great burdock and yacon provide insights into Asteraceae paleo-polyploidization history and plant inulin production.</title>
        <authorList>
            <person name="Fan W."/>
            <person name="Wang S."/>
            <person name="Wang H."/>
            <person name="Wang A."/>
            <person name="Jiang F."/>
            <person name="Liu H."/>
            <person name="Zhao H."/>
            <person name="Xu D."/>
            <person name="Zhang Y."/>
        </authorList>
    </citation>
    <scope>NUCLEOTIDE SEQUENCE [LARGE SCALE GENOMIC DNA]</scope>
    <source>
        <strain evidence="2">cv. Yunnan</strain>
        <tissue evidence="1">Leaves</tissue>
    </source>
</reference>
<protein>
    <submittedName>
        <fullName evidence="1">Uncharacterized protein</fullName>
    </submittedName>
</protein>